<name>A0A4Q5HRG8_9BACT</name>
<dbReference type="Proteomes" id="UP000481616">
    <property type="component" value="Unassembled WGS sequence"/>
</dbReference>
<evidence type="ECO:0000313" key="3">
    <source>
        <dbReference type="EMBL" id="KAA5396838.1"/>
    </source>
</evidence>
<evidence type="ECO:0000256" key="2">
    <source>
        <dbReference type="SAM" id="Phobius"/>
    </source>
</evidence>
<keyword evidence="2" id="KW-1133">Transmembrane helix</keyword>
<organism evidence="3 6">
    <name type="scientific">Phocaeicola dorei</name>
    <dbReference type="NCBI Taxonomy" id="357276"/>
    <lineage>
        <taxon>Bacteria</taxon>
        <taxon>Pseudomonadati</taxon>
        <taxon>Bacteroidota</taxon>
        <taxon>Bacteroidia</taxon>
        <taxon>Bacteroidales</taxon>
        <taxon>Bacteroidaceae</taxon>
        <taxon>Phocaeicola</taxon>
    </lineage>
</organism>
<evidence type="ECO:0000313" key="4">
    <source>
        <dbReference type="EMBL" id="KAA5404199.1"/>
    </source>
</evidence>
<dbReference type="EMBL" id="VVZA01000011">
    <property type="protein sequence ID" value="KAA5404199.1"/>
    <property type="molecule type" value="Genomic_DNA"/>
</dbReference>
<keyword evidence="1" id="KW-0175">Coiled coil</keyword>
<dbReference type="Proteomes" id="UP000441162">
    <property type="component" value="Unassembled WGS sequence"/>
</dbReference>
<reference evidence="5 6" key="1">
    <citation type="journal article" date="2019" name="Nat. Med.">
        <title>A library of human gut bacterial isolates paired with longitudinal multiomics data enables mechanistic microbiome research.</title>
        <authorList>
            <person name="Poyet M."/>
            <person name="Groussin M."/>
            <person name="Gibbons S.M."/>
            <person name="Avila-Pacheco J."/>
            <person name="Jiang X."/>
            <person name="Kearney S.M."/>
            <person name="Perrotta A.R."/>
            <person name="Berdy B."/>
            <person name="Zhao S."/>
            <person name="Lieberman T.D."/>
            <person name="Swanson P.K."/>
            <person name="Smith M."/>
            <person name="Roesemann S."/>
            <person name="Alexander J.E."/>
            <person name="Rich S.A."/>
            <person name="Livny J."/>
            <person name="Vlamakis H."/>
            <person name="Clish C."/>
            <person name="Bullock K."/>
            <person name="Deik A."/>
            <person name="Scott J."/>
            <person name="Pierce K.A."/>
            <person name="Xavier R.J."/>
            <person name="Alm E.J."/>
        </authorList>
    </citation>
    <scope>NUCLEOTIDE SEQUENCE [LARGE SCALE GENOMIC DNA]</scope>
    <source>
        <strain evidence="3 6">BIOML-A1</strain>
        <strain evidence="4 5">BIOML-A4</strain>
    </source>
</reference>
<feature type="transmembrane region" description="Helical" evidence="2">
    <location>
        <begin position="14"/>
        <end position="37"/>
    </location>
</feature>
<dbReference type="EMBL" id="VVYY01000012">
    <property type="protein sequence ID" value="KAA5396838.1"/>
    <property type="molecule type" value="Genomic_DNA"/>
</dbReference>
<evidence type="ECO:0000313" key="6">
    <source>
        <dbReference type="Proteomes" id="UP000481616"/>
    </source>
</evidence>
<keyword evidence="2" id="KW-0812">Transmembrane</keyword>
<sequence>MRLTELNKRVKEILVNYGIILAITILLSLIIIGIFFFPDKSWEFCSVSIAFISIFITIVILYMNNKSQEDNTQKQINSFEQNAIKQMETFKRATENQISTFSVEISKVVQALNNVAEMQKNTSQEQIQNLKIETKNQIKSFSTEIDKIIAGLKEVTRTQNKTAEEQKESFKNEINAVVESLSSVCNTQRESSENIVNNFRIEMEKSIEIMAKVCKFQILLLEATEKELTKIEKVNDSLHKVKVITEKSGENITKEIKNNRTLTTTIVNKGKEIVNEISDEVTSGRLQKSFKELGTDIKEFGKKAKDKISDFFFILI</sequence>
<feature type="transmembrane region" description="Helical" evidence="2">
    <location>
        <begin position="44"/>
        <end position="63"/>
    </location>
</feature>
<feature type="coiled-coil region" evidence="1">
    <location>
        <begin position="113"/>
        <end position="180"/>
    </location>
</feature>
<proteinExistence type="predicted"/>
<evidence type="ECO:0000313" key="5">
    <source>
        <dbReference type="Proteomes" id="UP000441162"/>
    </source>
</evidence>
<dbReference type="AlphaFoldDB" id="A0A4Q5HRG8"/>
<dbReference type="RefSeq" id="WP_008656536.1">
    <property type="nucleotide sequence ID" value="NZ_RCXK01000012.1"/>
</dbReference>
<protein>
    <submittedName>
        <fullName evidence="3">Uncharacterized protein</fullName>
    </submittedName>
</protein>
<gene>
    <name evidence="4" type="ORF">F2Y51_14225</name>
    <name evidence="3" type="ORF">F2Y58_15160</name>
</gene>
<evidence type="ECO:0000256" key="1">
    <source>
        <dbReference type="SAM" id="Coils"/>
    </source>
</evidence>
<accession>A0A4Q5HRG8</accession>
<keyword evidence="2" id="KW-0472">Membrane</keyword>
<comment type="caution">
    <text evidence="3">The sequence shown here is derived from an EMBL/GenBank/DDBJ whole genome shotgun (WGS) entry which is preliminary data.</text>
</comment>